<dbReference type="Gene3D" id="1.20.1420.60">
    <property type="match status" value="1"/>
</dbReference>
<dbReference type="Pfam" id="PF14300">
    <property type="entry name" value="DMP19"/>
    <property type="match status" value="1"/>
</dbReference>
<feature type="domain" description="DNA mimic protein DMP19 C-terminal" evidence="1">
    <location>
        <begin position="54"/>
        <end position="169"/>
    </location>
</feature>
<evidence type="ECO:0000313" key="3">
    <source>
        <dbReference type="Proteomes" id="UP000245647"/>
    </source>
</evidence>
<name>A0A2U2PGW4_9SPHI</name>
<sequence length="181" mass="21132">MRILPTSLDPSEYLYLTVSKIDKTHDSRLIQVIFHNIREKIRSLDEHEFRAVSSLSKARQAIYVIWHLQSEVNNGGFNQFYFNPTGKYAHLAPQALSLVGANRFSQLVVKANMTYEDYYDKITNQQDGTIEGFSKSYDNNPLNELDRQFYQLYGKEDLNSILIHFIRTHKQNFSDCPDDSR</sequence>
<dbReference type="Proteomes" id="UP000245647">
    <property type="component" value="Unassembled WGS sequence"/>
</dbReference>
<evidence type="ECO:0000259" key="1">
    <source>
        <dbReference type="Pfam" id="PF14300"/>
    </source>
</evidence>
<dbReference type="RefSeq" id="WP_109415944.1">
    <property type="nucleotide sequence ID" value="NZ_QEAS01000008.1"/>
</dbReference>
<proteinExistence type="predicted"/>
<organism evidence="2 3">
    <name type="scientific">Pararcticibacter amylolyticus</name>
    <dbReference type="NCBI Taxonomy" id="2173175"/>
    <lineage>
        <taxon>Bacteria</taxon>
        <taxon>Pseudomonadati</taxon>
        <taxon>Bacteroidota</taxon>
        <taxon>Sphingobacteriia</taxon>
        <taxon>Sphingobacteriales</taxon>
        <taxon>Sphingobacteriaceae</taxon>
        <taxon>Pararcticibacter</taxon>
    </lineage>
</organism>
<dbReference type="InterPro" id="IPR025402">
    <property type="entry name" value="DMP19_C"/>
</dbReference>
<dbReference type="OrthoDB" id="6334863at2"/>
<dbReference type="EMBL" id="QEAS01000008">
    <property type="protein sequence ID" value="PWG80657.1"/>
    <property type="molecule type" value="Genomic_DNA"/>
</dbReference>
<reference evidence="2 3" key="1">
    <citation type="submission" date="2018-04" db="EMBL/GenBank/DDBJ databases">
        <title>Pedobacter chongqingensis sp. nov., isolated from a rottenly hemp rope.</title>
        <authorList>
            <person name="Cai Y."/>
        </authorList>
    </citation>
    <scope>NUCLEOTIDE SEQUENCE [LARGE SCALE GENOMIC DNA]</scope>
    <source>
        <strain evidence="2 3">FJ4-8</strain>
    </source>
</reference>
<protein>
    <recommendedName>
        <fullName evidence="1">DNA mimic protein DMP19 C-terminal domain-containing protein</fullName>
    </recommendedName>
</protein>
<dbReference type="AlphaFoldDB" id="A0A2U2PGW4"/>
<comment type="caution">
    <text evidence="2">The sequence shown here is derived from an EMBL/GenBank/DDBJ whole genome shotgun (WGS) entry which is preliminary data.</text>
</comment>
<accession>A0A2U2PGW4</accession>
<gene>
    <name evidence="2" type="ORF">DDR33_11585</name>
</gene>
<keyword evidence="3" id="KW-1185">Reference proteome</keyword>
<evidence type="ECO:0000313" key="2">
    <source>
        <dbReference type="EMBL" id="PWG80657.1"/>
    </source>
</evidence>